<sequence>MANGQNWAMPQTIYPKPNVEVQNVDPHGPHAVNVSLGPTSFMPPGHKPTNDGFYSAFGHQSLDQPFGDVGGLPTRMYGEPVWPPLNEGPISSGANVNYVNLDKPLQNNAHAVYLRTKLWALVFDVDSSSYDSSQFFGIPRLPEFIASDFSDATTYDSNFNGTDSYVLLPIGSTSWCPNSEATHHVCQNASSLNASTPCSCNSSLLMDNGAPTRISSIGHTVLPMSNKLLHLSNVLCVSSIRKNLLSVSQFASDNNVFFEFHSSYCVIKDAQTQEVLMRGQFRDGLYHFTIGQPVSSATVPSIHNTEVLPRSVNNNVFDLWHKCLGHPSTTVVKDVLNKCNVVSTKKCLENVCIACQQGKAHKLPFVSSTTEYLDSFELIVSDLWGLTSVPCEVGLPGFILLSISLRRLSALFSSRKWFSLSSGYAFCSAVHLINRLPTPVLKGQSPYQALYRTKPTYDHLRVFGCCCFPYLRPFLSHKLEFRSQRCTFLGYSSQHKGFHYLTPDGKVIISRHVPHIWQSSTLSSTLNQSIPVDSHATCSTPQSGSLVRHLEAVLPRCLRLLFLFNRMVTRSKEGIFKPKVLHVEADDFEPRTVEDALAHPEWKLAIQAEFDALTANSTWTLVSLPPCRKARLVAKGCSQAPGCDFKEAFSPVVKPATIRVILSVSVSKGWKLRQQPRGYVQSGPNGERLLHLEFSLKDMGDLHYFLGVEVMRLSTGSLHLCQRKYIRDILDRSGLANAKSVNTPMISLSVLSKDDGELLSDPTEYKSLADFDDRHSTTGYCVFFGQTPISWSSKKQQVVSQSTAEAEYRSLAAAASDVTWLLSLLHESHLCSLDVPALWCDNSSAVAANPVLHSKFKHVKLDLFFVHEKVAAGLLVVGEVPACDQVADVLTKPLFVSSFGRVRNFLRVFPKEKMGEC</sequence>
<dbReference type="PANTHER" id="PTHR11439:SF467">
    <property type="entry name" value="INTEGRASE CATALYTIC DOMAIN-CONTAINING PROTEIN"/>
    <property type="match status" value="1"/>
</dbReference>
<evidence type="ECO:0008006" key="7">
    <source>
        <dbReference type="Google" id="ProtNLM"/>
    </source>
</evidence>
<feature type="domain" description="GAG-pre-integrase" evidence="2">
    <location>
        <begin position="284"/>
        <end position="359"/>
    </location>
</feature>
<evidence type="ECO:0000259" key="1">
    <source>
        <dbReference type="Pfam" id="PF07727"/>
    </source>
</evidence>
<evidence type="ECO:0000313" key="5">
    <source>
        <dbReference type="EMBL" id="KAG8491110.1"/>
    </source>
</evidence>
<evidence type="ECO:0000259" key="3">
    <source>
        <dbReference type="Pfam" id="PF22936"/>
    </source>
</evidence>
<dbReference type="InterPro" id="IPR025724">
    <property type="entry name" value="GAG-pre-integrase_dom"/>
</dbReference>
<dbReference type="InterPro" id="IPR057670">
    <property type="entry name" value="SH3_retrovirus"/>
</dbReference>
<dbReference type="Pfam" id="PF25597">
    <property type="entry name" value="SH3_retrovirus"/>
    <property type="match status" value="1"/>
</dbReference>
<feature type="domain" description="Retroviral polymerase SH3-like" evidence="4">
    <location>
        <begin position="465"/>
        <end position="513"/>
    </location>
</feature>
<feature type="domain" description="Reverse transcriptase Ty1/copia-type" evidence="1">
    <location>
        <begin position="690"/>
        <end position="746"/>
    </location>
</feature>
<dbReference type="Pfam" id="PF13976">
    <property type="entry name" value="gag_pre-integrs"/>
    <property type="match status" value="1"/>
</dbReference>
<evidence type="ECO:0000313" key="6">
    <source>
        <dbReference type="Proteomes" id="UP000701853"/>
    </source>
</evidence>
<evidence type="ECO:0000259" key="2">
    <source>
        <dbReference type="Pfam" id="PF13976"/>
    </source>
</evidence>
<evidence type="ECO:0000259" key="4">
    <source>
        <dbReference type="Pfam" id="PF25597"/>
    </source>
</evidence>
<dbReference type="EMBL" id="JAHUZN010000006">
    <property type="protein sequence ID" value="KAG8491110.1"/>
    <property type="molecule type" value="Genomic_DNA"/>
</dbReference>
<dbReference type="CDD" id="cd09272">
    <property type="entry name" value="RNase_HI_RT_Ty1"/>
    <property type="match status" value="1"/>
</dbReference>
<dbReference type="InterPro" id="IPR054722">
    <property type="entry name" value="PolX-like_BBD"/>
</dbReference>
<gene>
    <name evidence="5" type="ORF">CXB51_014286</name>
</gene>
<dbReference type="InterPro" id="IPR013103">
    <property type="entry name" value="RVT_2"/>
</dbReference>
<protein>
    <recommendedName>
        <fullName evidence="7">GAG-pre-integrase domain-containing protein</fullName>
    </recommendedName>
</protein>
<name>A0A8J5Z9Y2_9ROSI</name>
<accession>A0A8J5Z9Y2</accession>
<organism evidence="5 6">
    <name type="scientific">Gossypium anomalum</name>
    <dbReference type="NCBI Taxonomy" id="47600"/>
    <lineage>
        <taxon>Eukaryota</taxon>
        <taxon>Viridiplantae</taxon>
        <taxon>Streptophyta</taxon>
        <taxon>Embryophyta</taxon>
        <taxon>Tracheophyta</taxon>
        <taxon>Spermatophyta</taxon>
        <taxon>Magnoliopsida</taxon>
        <taxon>eudicotyledons</taxon>
        <taxon>Gunneridae</taxon>
        <taxon>Pentapetalae</taxon>
        <taxon>rosids</taxon>
        <taxon>malvids</taxon>
        <taxon>Malvales</taxon>
        <taxon>Malvaceae</taxon>
        <taxon>Malvoideae</taxon>
        <taxon>Gossypium</taxon>
    </lineage>
</organism>
<dbReference type="OrthoDB" id="1749397at2759"/>
<dbReference type="Pfam" id="PF07727">
    <property type="entry name" value="RVT_2"/>
    <property type="match status" value="1"/>
</dbReference>
<dbReference type="Pfam" id="PF22936">
    <property type="entry name" value="Pol_BBD"/>
    <property type="match status" value="1"/>
</dbReference>
<comment type="caution">
    <text evidence="5">The sequence shown here is derived from an EMBL/GenBank/DDBJ whole genome shotgun (WGS) entry which is preliminary data.</text>
</comment>
<proteinExistence type="predicted"/>
<dbReference type="PANTHER" id="PTHR11439">
    <property type="entry name" value="GAG-POL-RELATED RETROTRANSPOSON"/>
    <property type="match status" value="1"/>
</dbReference>
<reference evidence="5 6" key="1">
    <citation type="journal article" date="2021" name="bioRxiv">
        <title>The Gossypium anomalum genome as a resource for cotton improvement and evolutionary analysis of hybrid incompatibility.</title>
        <authorList>
            <person name="Grover C.E."/>
            <person name="Yuan D."/>
            <person name="Arick M.A."/>
            <person name="Miller E.R."/>
            <person name="Hu G."/>
            <person name="Peterson D.G."/>
            <person name="Wendel J.F."/>
            <person name="Udall J.A."/>
        </authorList>
    </citation>
    <scope>NUCLEOTIDE SEQUENCE [LARGE SCALE GENOMIC DNA]</scope>
    <source>
        <strain evidence="5">JFW-Udall</strain>
        <tissue evidence="5">Leaf</tissue>
    </source>
</reference>
<dbReference type="Proteomes" id="UP000701853">
    <property type="component" value="Chromosome 6"/>
</dbReference>
<dbReference type="AlphaFoldDB" id="A0A8J5Z9Y2"/>
<feature type="domain" description="Retrovirus-related Pol polyprotein from transposon TNT 1-94-like beta-barrel" evidence="3">
    <location>
        <begin position="175"/>
        <end position="252"/>
    </location>
</feature>
<keyword evidence="6" id="KW-1185">Reference proteome</keyword>